<reference evidence="4 5" key="1">
    <citation type="submission" date="2020-06" db="EMBL/GenBank/DDBJ databases">
        <authorList>
            <person name="Li R."/>
            <person name="Bekaert M."/>
        </authorList>
    </citation>
    <scope>NUCLEOTIDE SEQUENCE [LARGE SCALE GENOMIC DNA]</scope>
    <source>
        <strain evidence="5">wild</strain>
    </source>
</reference>
<name>A0A6J8CQJ1_MYTCO</name>
<keyword evidence="3" id="KW-0732">Signal</keyword>
<keyword evidence="2" id="KW-1133">Transmembrane helix</keyword>
<dbReference type="AlphaFoldDB" id="A0A6J8CQJ1"/>
<keyword evidence="5" id="KW-1185">Reference proteome</keyword>
<accession>A0A6J8CQJ1</accession>
<dbReference type="OrthoDB" id="6073280at2759"/>
<feature type="region of interest" description="Disordered" evidence="1">
    <location>
        <begin position="81"/>
        <end position="100"/>
    </location>
</feature>
<evidence type="ECO:0000256" key="3">
    <source>
        <dbReference type="SAM" id="SignalP"/>
    </source>
</evidence>
<organism evidence="4 5">
    <name type="scientific">Mytilus coruscus</name>
    <name type="common">Sea mussel</name>
    <dbReference type="NCBI Taxonomy" id="42192"/>
    <lineage>
        <taxon>Eukaryota</taxon>
        <taxon>Metazoa</taxon>
        <taxon>Spiralia</taxon>
        <taxon>Lophotrochozoa</taxon>
        <taxon>Mollusca</taxon>
        <taxon>Bivalvia</taxon>
        <taxon>Autobranchia</taxon>
        <taxon>Pteriomorphia</taxon>
        <taxon>Mytilida</taxon>
        <taxon>Mytiloidea</taxon>
        <taxon>Mytilidae</taxon>
        <taxon>Mytilinae</taxon>
        <taxon>Mytilus</taxon>
    </lineage>
</organism>
<evidence type="ECO:0000313" key="5">
    <source>
        <dbReference type="Proteomes" id="UP000507470"/>
    </source>
</evidence>
<feature type="chain" id="PRO_5026695571" evidence="3">
    <location>
        <begin position="24"/>
        <end position="461"/>
    </location>
</feature>
<keyword evidence="2" id="KW-0812">Transmembrane</keyword>
<gene>
    <name evidence="4" type="ORF">MCOR_31801</name>
</gene>
<feature type="transmembrane region" description="Helical" evidence="2">
    <location>
        <begin position="418"/>
        <end position="441"/>
    </location>
</feature>
<proteinExistence type="predicted"/>
<evidence type="ECO:0000256" key="2">
    <source>
        <dbReference type="SAM" id="Phobius"/>
    </source>
</evidence>
<feature type="signal peptide" evidence="3">
    <location>
        <begin position="1"/>
        <end position="23"/>
    </location>
</feature>
<evidence type="ECO:0000313" key="4">
    <source>
        <dbReference type="EMBL" id="CAC5397354.1"/>
    </source>
</evidence>
<keyword evidence="2" id="KW-0472">Membrane</keyword>
<evidence type="ECO:0000256" key="1">
    <source>
        <dbReference type="SAM" id="MobiDB-lite"/>
    </source>
</evidence>
<protein>
    <submittedName>
        <fullName evidence="4">Uncharacterized protein</fullName>
    </submittedName>
</protein>
<feature type="compositionally biased region" description="Low complexity" evidence="1">
    <location>
        <begin position="84"/>
        <end position="100"/>
    </location>
</feature>
<dbReference type="EMBL" id="CACVKT020005675">
    <property type="protein sequence ID" value="CAC5397354.1"/>
    <property type="molecule type" value="Genomic_DNA"/>
</dbReference>
<dbReference type="Proteomes" id="UP000507470">
    <property type="component" value="Unassembled WGS sequence"/>
</dbReference>
<sequence length="461" mass="50477">MNLNICRVLVLLGLYSSLTVSLAFQLKQSKRDDQEHLSVGQLFAQMLDSILGDTKNVTVNSTTLPSTFSWFTNKFSTNTAGTSKGTPTQTSTKLTTSSQLGVSNTSNVNLPSKNVTVTSDGNVTLAPTLSRPSSTTFVLLGERCGAEFTLTELCGTGLSSLLVDLNIWDVYGIMFSNDVIEALLLNCATGHWCLYDEFSYWNGLMMEKAAMVKDSEIFSQICQSSSLSCFDTFLNNVTGCPIQERMNFTVEAINMLCDMRNDHQLDLTCYGHLLAAYHVTVVEFLRDKNNKKLQEGVFENAACQSPEVLMTKSVLCVEAKCPSHNELLLNFSPWQWFSPNVSKIKEDCHLPADTCDEDATFGPTATTSTYMTTDEPMTSSLPTQTTIIPGMANDALSGSGNGDDGNTNDGSFVSEMTMILGVCAGIIIAVSGLFVLIYSCWRKHGLRRIDKVGYTPLRNQD</sequence>